<reference evidence="3 4" key="1">
    <citation type="submission" date="2023-05" db="EMBL/GenBank/DDBJ databases">
        <title>Corynebacterium suedekumii sp. nov. and Corynebacterium breve sp. nov. isolated from raw cow's milk.</title>
        <authorList>
            <person name="Baer M.K."/>
            <person name="Mehl L."/>
            <person name="Hellmuth R."/>
            <person name="Marke G."/>
            <person name="Lipski A."/>
        </authorList>
    </citation>
    <scope>NUCLEOTIDE SEQUENCE [LARGE SCALE GENOMIC DNA]</scope>
    <source>
        <strain evidence="3 4">LM112</strain>
    </source>
</reference>
<dbReference type="SMART" id="SM00530">
    <property type="entry name" value="HTH_XRE"/>
    <property type="match status" value="1"/>
</dbReference>
<organism evidence="3 4">
    <name type="scientific">Corynebacterium suedekumii</name>
    <dbReference type="NCBI Taxonomy" id="3049801"/>
    <lineage>
        <taxon>Bacteria</taxon>
        <taxon>Bacillati</taxon>
        <taxon>Actinomycetota</taxon>
        <taxon>Actinomycetes</taxon>
        <taxon>Mycobacteriales</taxon>
        <taxon>Corynebacteriaceae</taxon>
        <taxon>Corynebacterium</taxon>
    </lineage>
</organism>
<dbReference type="PANTHER" id="PTHR46558:SF3">
    <property type="entry name" value="TRANSCRIPTIONAL REGULATOR"/>
    <property type="match status" value="1"/>
</dbReference>
<evidence type="ECO:0000313" key="4">
    <source>
        <dbReference type="Proteomes" id="UP001238805"/>
    </source>
</evidence>
<dbReference type="Pfam" id="PF01381">
    <property type="entry name" value="HTH_3"/>
    <property type="match status" value="1"/>
</dbReference>
<dbReference type="CDD" id="cd00093">
    <property type="entry name" value="HTH_XRE"/>
    <property type="match status" value="1"/>
</dbReference>
<proteinExistence type="predicted"/>
<dbReference type="PANTHER" id="PTHR46558">
    <property type="entry name" value="TRACRIPTIONAL REGULATORY PROTEIN-RELATED-RELATED"/>
    <property type="match status" value="1"/>
</dbReference>
<dbReference type="EMBL" id="CP126970">
    <property type="protein sequence ID" value="WIM71647.1"/>
    <property type="molecule type" value="Genomic_DNA"/>
</dbReference>
<dbReference type="InterPro" id="IPR001387">
    <property type="entry name" value="Cro/C1-type_HTH"/>
</dbReference>
<protein>
    <submittedName>
        <fullName evidence="3">Helix-turn-helix transcriptional regulator</fullName>
    </submittedName>
</protein>
<keyword evidence="4" id="KW-1185">Reference proteome</keyword>
<evidence type="ECO:0000313" key="3">
    <source>
        <dbReference type="EMBL" id="WIM71647.1"/>
    </source>
</evidence>
<gene>
    <name evidence="3" type="ORF">QP029_09165</name>
</gene>
<accession>A0ABY8VRD7</accession>
<feature type="domain" description="HTH cro/C1-type" evidence="2">
    <location>
        <begin position="2"/>
        <end position="56"/>
    </location>
</feature>
<keyword evidence="1" id="KW-0238">DNA-binding</keyword>
<dbReference type="Gene3D" id="1.10.260.40">
    <property type="entry name" value="lambda repressor-like DNA-binding domains"/>
    <property type="match status" value="1"/>
</dbReference>
<dbReference type="Proteomes" id="UP001238805">
    <property type="component" value="Chromosome"/>
</dbReference>
<name>A0ABY8VRD7_9CORY</name>
<sequence length="63" mass="7195">MVRKYRRWHELSQGELAEKVGVSRQTIANIERGNYSPSVHLALSICRVLGHTVEEIFGEEQEG</sequence>
<evidence type="ECO:0000256" key="1">
    <source>
        <dbReference type="ARBA" id="ARBA00023125"/>
    </source>
</evidence>
<dbReference type="RefSeq" id="WP_284876212.1">
    <property type="nucleotide sequence ID" value="NZ_CP126970.1"/>
</dbReference>
<dbReference type="InterPro" id="IPR010982">
    <property type="entry name" value="Lambda_DNA-bd_dom_sf"/>
</dbReference>
<dbReference type="PROSITE" id="PS50943">
    <property type="entry name" value="HTH_CROC1"/>
    <property type="match status" value="1"/>
</dbReference>
<evidence type="ECO:0000259" key="2">
    <source>
        <dbReference type="PROSITE" id="PS50943"/>
    </source>
</evidence>
<dbReference type="SUPFAM" id="SSF47413">
    <property type="entry name" value="lambda repressor-like DNA-binding domains"/>
    <property type="match status" value="1"/>
</dbReference>